<dbReference type="AlphaFoldDB" id="A0A2M7RF94"/>
<protein>
    <submittedName>
        <fullName evidence="1">Uncharacterized protein</fullName>
    </submittedName>
</protein>
<dbReference type="EMBL" id="PFMC01000020">
    <property type="protein sequence ID" value="PIY95267.1"/>
    <property type="molecule type" value="Genomic_DNA"/>
</dbReference>
<name>A0A2M7RF94_9BACT</name>
<accession>A0A2M7RF94</accession>
<sequence length="98" mass="11179">MSDSKIIVGVVILDWIRTYHLEGFRIALNCFADGKTLINLPKSEFERLADHLGVTNIQSTEGSILNSRFCHGRFFTIGNKEVIVVTTDERELKRINKK</sequence>
<gene>
    <name evidence="1" type="ORF">COY67_00870</name>
</gene>
<proteinExistence type="predicted"/>
<evidence type="ECO:0000313" key="1">
    <source>
        <dbReference type="EMBL" id="PIY95267.1"/>
    </source>
</evidence>
<dbReference type="Proteomes" id="UP000228689">
    <property type="component" value="Unassembled WGS sequence"/>
</dbReference>
<evidence type="ECO:0000313" key="2">
    <source>
        <dbReference type="Proteomes" id="UP000228689"/>
    </source>
</evidence>
<comment type="caution">
    <text evidence="1">The sequence shown here is derived from an EMBL/GenBank/DDBJ whole genome shotgun (WGS) entry which is preliminary data.</text>
</comment>
<organism evidence="1 2">
    <name type="scientific">Candidatus Komeilibacteria bacterium CG_4_10_14_0_8_um_filter_37_78</name>
    <dbReference type="NCBI Taxonomy" id="1974471"/>
    <lineage>
        <taxon>Bacteria</taxon>
        <taxon>Candidatus Komeiliibacteriota</taxon>
    </lineage>
</organism>
<reference evidence="2" key="1">
    <citation type="submission" date="2017-09" db="EMBL/GenBank/DDBJ databases">
        <title>Depth-based differentiation of microbial function through sediment-hosted aquifers and enrichment of novel symbionts in the deep terrestrial subsurface.</title>
        <authorList>
            <person name="Probst A.J."/>
            <person name="Ladd B."/>
            <person name="Jarett J.K."/>
            <person name="Geller-Mcgrath D.E."/>
            <person name="Sieber C.M.K."/>
            <person name="Emerson J.B."/>
            <person name="Anantharaman K."/>
            <person name="Thomas B.C."/>
            <person name="Malmstrom R."/>
            <person name="Stieglmeier M."/>
            <person name="Klingl A."/>
            <person name="Woyke T."/>
            <person name="Ryan C.M."/>
            <person name="Banfield J.F."/>
        </authorList>
    </citation>
    <scope>NUCLEOTIDE SEQUENCE [LARGE SCALE GENOMIC DNA]</scope>
</reference>